<evidence type="ECO:0000313" key="8">
    <source>
        <dbReference type="Proteomes" id="UP000244066"/>
    </source>
</evidence>
<evidence type="ECO:0000256" key="5">
    <source>
        <dbReference type="ARBA" id="ARBA00022840"/>
    </source>
</evidence>
<evidence type="ECO:0000256" key="2">
    <source>
        <dbReference type="ARBA" id="ARBA00022679"/>
    </source>
</evidence>
<feature type="domain" description="GHMP kinase N-terminal" evidence="6">
    <location>
        <begin position="69"/>
        <end position="148"/>
    </location>
</feature>
<dbReference type="GO" id="GO:0016301">
    <property type="term" value="F:kinase activity"/>
    <property type="evidence" value="ECO:0007669"/>
    <property type="project" value="UniProtKB-KW"/>
</dbReference>
<proteinExistence type="predicted"/>
<dbReference type="PANTHER" id="PTHR20861">
    <property type="entry name" value="HOMOSERINE/4-DIPHOSPHOCYTIDYL-2-C-METHYL-D-ERYTHRITOL KINASE"/>
    <property type="match status" value="1"/>
</dbReference>
<keyword evidence="3" id="KW-0547">Nucleotide-binding</keyword>
<comment type="caution">
    <text evidence="7">The sequence shown here is derived from an EMBL/GenBank/DDBJ whole genome shotgun (WGS) entry which is preliminary data.</text>
</comment>
<dbReference type="SUPFAM" id="SSF54211">
    <property type="entry name" value="Ribosomal protein S5 domain 2-like"/>
    <property type="match status" value="1"/>
</dbReference>
<keyword evidence="4" id="KW-0418">Kinase</keyword>
<dbReference type="SUPFAM" id="SSF55060">
    <property type="entry name" value="GHMP Kinase, C-terminal domain"/>
    <property type="match status" value="1"/>
</dbReference>
<sequence length="327" mass="35574">MRGRDVVTVWVPSSSANLGPGFDVLSVALKEPSLRVSLSSTSGDGIKLTVKGRYGEAIQANPEFHSGCKALKRLMAERSIEQGFEMVVHVDIPPRKGLGLSGAEAAGAVVAANELLSLALPKDELVYYASHGEPEGHMDNVSASVCGGFNIVVKDYVTGMPRVYSFRPPPDLGTIVIVPRVEKRSTEEARSVVPRLIPREAMVENVSRVAAVSAGFITGDVECILKNIAWDMVVEKARADSRVYGNGIDWRFLEEEKLHLFKEYGVAETISGAGPSRILWYSISRHSGVIEEALGYVVDRIRELGYGVEAIFKTRPSEIGAYKLPDE</sequence>
<dbReference type="Proteomes" id="UP000244066">
    <property type="component" value="Unassembled WGS sequence"/>
</dbReference>
<keyword evidence="1" id="KW-0028">Amino-acid biosynthesis</keyword>
<dbReference type="EMBL" id="NDWU01000001">
    <property type="protein sequence ID" value="PUA34332.1"/>
    <property type="molecule type" value="Genomic_DNA"/>
</dbReference>
<reference evidence="7 8" key="1">
    <citation type="submission" date="2017-04" db="EMBL/GenBank/DDBJ databases">
        <title>Draft Aigarchaeota genome from a New Zealand hot spring.</title>
        <authorList>
            <person name="Reysenbach A.-L."/>
            <person name="Donaho J.A."/>
            <person name="Gerhart J."/>
            <person name="Kelley J.F."/>
            <person name="Kouba K."/>
            <person name="Podar M."/>
            <person name="Stott M."/>
        </authorList>
    </citation>
    <scope>NUCLEOTIDE SEQUENCE [LARGE SCALE GENOMIC DNA]</scope>
    <source>
        <strain evidence="7">NZ13_MG1</strain>
    </source>
</reference>
<evidence type="ECO:0000256" key="3">
    <source>
        <dbReference type="ARBA" id="ARBA00022741"/>
    </source>
</evidence>
<dbReference type="PRINTS" id="PR00958">
    <property type="entry name" value="HOMSERKINASE"/>
</dbReference>
<dbReference type="InterPro" id="IPR014721">
    <property type="entry name" value="Ribsml_uS5_D2-typ_fold_subgr"/>
</dbReference>
<name>A0A2R7YBQ9_9ARCH</name>
<protein>
    <recommendedName>
        <fullName evidence="6">GHMP kinase N-terminal domain-containing protein</fullName>
    </recommendedName>
</protein>
<dbReference type="InterPro" id="IPR036554">
    <property type="entry name" value="GHMP_kinase_C_sf"/>
</dbReference>
<dbReference type="InterPro" id="IPR006204">
    <property type="entry name" value="GHMP_kinase_N_dom"/>
</dbReference>
<dbReference type="PANTHER" id="PTHR20861:SF1">
    <property type="entry name" value="HOMOSERINE KINASE"/>
    <property type="match status" value="1"/>
</dbReference>
<dbReference type="GO" id="GO:0005524">
    <property type="term" value="F:ATP binding"/>
    <property type="evidence" value="ECO:0007669"/>
    <property type="project" value="UniProtKB-KW"/>
</dbReference>
<evidence type="ECO:0000256" key="4">
    <source>
        <dbReference type="ARBA" id="ARBA00022777"/>
    </source>
</evidence>
<keyword evidence="5" id="KW-0067">ATP-binding</keyword>
<dbReference type="Gene3D" id="3.30.230.10">
    <property type="match status" value="1"/>
</dbReference>
<evidence type="ECO:0000259" key="6">
    <source>
        <dbReference type="Pfam" id="PF00288"/>
    </source>
</evidence>
<dbReference type="InterPro" id="IPR020568">
    <property type="entry name" value="Ribosomal_Su5_D2-typ_SF"/>
</dbReference>
<evidence type="ECO:0000313" key="7">
    <source>
        <dbReference type="EMBL" id="PUA34332.1"/>
    </source>
</evidence>
<keyword evidence="2" id="KW-0808">Transferase</keyword>
<gene>
    <name evidence="7" type="ORF">B9J98_00340</name>
</gene>
<accession>A0A2R7YBQ9</accession>
<dbReference type="AlphaFoldDB" id="A0A2R7YBQ9"/>
<dbReference type="Gene3D" id="3.30.70.890">
    <property type="entry name" value="GHMP kinase, C-terminal domain"/>
    <property type="match status" value="1"/>
</dbReference>
<dbReference type="GO" id="GO:0008652">
    <property type="term" value="P:amino acid biosynthetic process"/>
    <property type="evidence" value="ECO:0007669"/>
    <property type="project" value="UniProtKB-KW"/>
</dbReference>
<organism evidence="7 8">
    <name type="scientific">Candidatus Terraquivivens tikiterensis</name>
    <dbReference type="NCBI Taxonomy" id="1980982"/>
    <lineage>
        <taxon>Archaea</taxon>
        <taxon>Nitrososphaerota</taxon>
        <taxon>Candidatus Wolframiiraptoraceae</taxon>
        <taxon>Candidatus Terraquivivens</taxon>
    </lineage>
</organism>
<evidence type="ECO:0000256" key="1">
    <source>
        <dbReference type="ARBA" id="ARBA00022605"/>
    </source>
</evidence>
<dbReference type="Pfam" id="PF00288">
    <property type="entry name" value="GHMP_kinases_N"/>
    <property type="match status" value="1"/>
</dbReference>